<evidence type="ECO:0000313" key="2">
    <source>
        <dbReference type="Proteomes" id="UP000603904"/>
    </source>
</evidence>
<comment type="caution">
    <text evidence="1">The sequence shown here is derived from an EMBL/GenBank/DDBJ whole genome shotgun (WGS) entry which is preliminary data.</text>
</comment>
<dbReference type="RefSeq" id="WP_204059414.1">
    <property type="nucleotide sequence ID" value="NZ_BAAAGP010000007.1"/>
</dbReference>
<keyword evidence="2" id="KW-1185">Reference proteome</keyword>
<reference evidence="1 2" key="1">
    <citation type="submission" date="2021-01" db="EMBL/GenBank/DDBJ databases">
        <title>Whole genome shotgun sequence of Microbispora corallina NBRC 16416.</title>
        <authorList>
            <person name="Komaki H."/>
            <person name="Tamura T."/>
        </authorList>
    </citation>
    <scope>NUCLEOTIDE SEQUENCE [LARGE SCALE GENOMIC DNA]</scope>
    <source>
        <strain evidence="1 2">NBRC 16416</strain>
    </source>
</reference>
<proteinExistence type="predicted"/>
<sequence>MGRPDEPRKAWQQTGVKVLVPEEALSGARLARAVEALPLGEHLWVCVTIHRVDPERMLDPEHTTYFDNENLLQGGATGCLVCEGPYELVKDRPCRGGGGAW</sequence>
<accession>A0ABQ4G505</accession>
<dbReference type="EMBL" id="BOOC01000029">
    <property type="protein sequence ID" value="GIH42151.1"/>
    <property type="molecule type" value="Genomic_DNA"/>
</dbReference>
<dbReference type="Proteomes" id="UP000603904">
    <property type="component" value="Unassembled WGS sequence"/>
</dbReference>
<gene>
    <name evidence="1" type="ORF">Mco01_51510</name>
</gene>
<name>A0ABQ4G505_9ACTN</name>
<evidence type="ECO:0000313" key="1">
    <source>
        <dbReference type="EMBL" id="GIH42151.1"/>
    </source>
</evidence>
<protein>
    <submittedName>
        <fullName evidence="1">Uncharacterized protein</fullName>
    </submittedName>
</protein>
<organism evidence="1 2">
    <name type="scientific">Microbispora corallina</name>
    <dbReference type="NCBI Taxonomy" id="83302"/>
    <lineage>
        <taxon>Bacteria</taxon>
        <taxon>Bacillati</taxon>
        <taxon>Actinomycetota</taxon>
        <taxon>Actinomycetes</taxon>
        <taxon>Streptosporangiales</taxon>
        <taxon>Streptosporangiaceae</taxon>
        <taxon>Microbispora</taxon>
    </lineage>
</organism>